<evidence type="ECO:0000313" key="1">
    <source>
        <dbReference type="EMBL" id="QOY90728.1"/>
    </source>
</evidence>
<sequence>MKARILTALCGSIVAILVLVGGWKLMWFRAFSTEVTVNGRPASTARVFRHHGEVMITFSGDLRDMYLVRPAERTVGVPSGGFWAITALFVLAKDSLVPIVDMRSAKNDSKDPRIELAKRSITFVDNESRVIQTTW</sequence>
<protein>
    <submittedName>
        <fullName evidence="1">Uncharacterized protein</fullName>
    </submittedName>
</protein>
<organism evidence="1 2">
    <name type="scientific">Paludibaculum fermentans</name>
    <dbReference type="NCBI Taxonomy" id="1473598"/>
    <lineage>
        <taxon>Bacteria</taxon>
        <taxon>Pseudomonadati</taxon>
        <taxon>Acidobacteriota</taxon>
        <taxon>Terriglobia</taxon>
        <taxon>Bryobacterales</taxon>
        <taxon>Bryobacteraceae</taxon>
        <taxon>Paludibaculum</taxon>
    </lineage>
</organism>
<keyword evidence="2" id="KW-1185">Reference proteome</keyword>
<evidence type="ECO:0000313" key="2">
    <source>
        <dbReference type="Proteomes" id="UP000593892"/>
    </source>
</evidence>
<dbReference type="RefSeq" id="WP_194452385.1">
    <property type="nucleotide sequence ID" value="NZ_CP063849.1"/>
</dbReference>
<accession>A0A7S7SN96</accession>
<dbReference type="Proteomes" id="UP000593892">
    <property type="component" value="Chromosome"/>
</dbReference>
<name>A0A7S7SN96_PALFE</name>
<dbReference type="KEGG" id="pfer:IRI77_12515"/>
<reference evidence="1 2" key="1">
    <citation type="submission" date="2020-10" db="EMBL/GenBank/DDBJ databases">
        <title>Complete genome sequence of Paludibaculum fermentans P105T, a facultatively anaerobic acidobacterium capable of dissimilatory Fe(III) reduction.</title>
        <authorList>
            <person name="Dedysh S.N."/>
            <person name="Beletsky A.V."/>
            <person name="Kulichevskaya I.S."/>
            <person name="Mardanov A.V."/>
            <person name="Ravin N.V."/>
        </authorList>
    </citation>
    <scope>NUCLEOTIDE SEQUENCE [LARGE SCALE GENOMIC DNA]</scope>
    <source>
        <strain evidence="1 2">P105</strain>
    </source>
</reference>
<dbReference type="EMBL" id="CP063849">
    <property type="protein sequence ID" value="QOY90728.1"/>
    <property type="molecule type" value="Genomic_DNA"/>
</dbReference>
<gene>
    <name evidence="1" type="ORF">IRI77_12515</name>
</gene>
<proteinExistence type="predicted"/>
<dbReference type="AlphaFoldDB" id="A0A7S7SN96"/>